<name>A0A9N9XSX5_PHYSR</name>
<proteinExistence type="predicted"/>
<protein>
    <submittedName>
        <fullName evidence="1">Uncharacterized protein</fullName>
    </submittedName>
</protein>
<dbReference type="InterPro" id="IPR032675">
    <property type="entry name" value="LRR_dom_sf"/>
</dbReference>
<dbReference type="Gene3D" id="3.80.10.10">
    <property type="entry name" value="Ribonuclease Inhibitor"/>
    <property type="match status" value="1"/>
</dbReference>
<evidence type="ECO:0000313" key="1">
    <source>
        <dbReference type="EMBL" id="CAG9864895.1"/>
    </source>
</evidence>
<accession>A0A9N9XSX5</accession>
<reference evidence="1" key="1">
    <citation type="submission" date="2022-01" db="EMBL/GenBank/DDBJ databases">
        <authorList>
            <person name="King R."/>
        </authorList>
    </citation>
    <scope>NUCLEOTIDE SEQUENCE</scope>
</reference>
<dbReference type="Proteomes" id="UP001153712">
    <property type="component" value="Chromosome 9"/>
</dbReference>
<dbReference type="OrthoDB" id="16120at2759"/>
<organism evidence="1 2">
    <name type="scientific">Phyllotreta striolata</name>
    <name type="common">Striped flea beetle</name>
    <name type="synonym">Crioceris striolata</name>
    <dbReference type="NCBI Taxonomy" id="444603"/>
    <lineage>
        <taxon>Eukaryota</taxon>
        <taxon>Metazoa</taxon>
        <taxon>Ecdysozoa</taxon>
        <taxon>Arthropoda</taxon>
        <taxon>Hexapoda</taxon>
        <taxon>Insecta</taxon>
        <taxon>Pterygota</taxon>
        <taxon>Neoptera</taxon>
        <taxon>Endopterygota</taxon>
        <taxon>Coleoptera</taxon>
        <taxon>Polyphaga</taxon>
        <taxon>Cucujiformia</taxon>
        <taxon>Chrysomeloidea</taxon>
        <taxon>Chrysomelidae</taxon>
        <taxon>Galerucinae</taxon>
        <taxon>Alticini</taxon>
        <taxon>Phyllotreta</taxon>
    </lineage>
</organism>
<sequence>MSPRNLVPPLKSLCLRTISNKLIHALSDDEGANFTPVAEYVSSVTFEVLQDLLAVILDSVNLDANIRFSCLELLLRTDVRKLDVGMFPQFYYTKILEAIATRGNGIQHLNLKGVWARDFPHLLSELVRSLRGLRTLLIPHMADDAVIEAILTLEELVVLDISGEACFTEEGIRRLRSDTLQVLEVGMFGKLNVCQQDDAGAALVANLIENLPNLISLKIYSYTGSALLVFHKKHPKRKTRLKYLHDVGTTNETMDCMVKVSPDLENIHLDAAEAGVLEKLSTFRNLYILKLTKCDLREFLSFITLSGDRLKVLKLNHSKKESLDLSQICLFAPNLQILECYHMKLTFMNPDTYFMSLINVDLTYCDMSDDVVRMVLMNSPFLRQVVIGSIIRMTDGDVFRLCAECDFYNLEELWISCARSLTVISVELLMGHCRNLRQIGQLNGWDLSLDEIDYLKIIIASTNTDLKLLYTDNFQ</sequence>
<gene>
    <name evidence="1" type="ORF">PHYEVI_LOCUS11145</name>
</gene>
<dbReference type="SUPFAM" id="SSF52058">
    <property type="entry name" value="L domain-like"/>
    <property type="match status" value="1"/>
</dbReference>
<evidence type="ECO:0000313" key="2">
    <source>
        <dbReference type="Proteomes" id="UP001153712"/>
    </source>
</evidence>
<keyword evidence="2" id="KW-1185">Reference proteome</keyword>
<dbReference type="EMBL" id="OU900102">
    <property type="protein sequence ID" value="CAG9864895.1"/>
    <property type="molecule type" value="Genomic_DNA"/>
</dbReference>
<dbReference type="AlphaFoldDB" id="A0A9N9XSX5"/>